<evidence type="ECO:0000256" key="1">
    <source>
        <dbReference type="SAM" id="MobiDB-lite"/>
    </source>
</evidence>
<name>A0A917M156_9MICC</name>
<dbReference type="Proteomes" id="UP000638848">
    <property type="component" value="Unassembled WGS sequence"/>
</dbReference>
<reference evidence="2" key="1">
    <citation type="journal article" date="2014" name="Int. J. Syst. Evol. Microbiol.">
        <title>Complete genome sequence of Corynebacterium casei LMG S-19264T (=DSM 44701T), isolated from a smear-ripened cheese.</title>
        <authorList>
            <consortium name="US DOE Joint Genome Institute (JGI-PGF)"/>
            <person name="Walter F."/>
            <person name="Albersmeier A."/>
            <person name="Kalinowski J."/>
            <person name="Ruckert C."/>
        </authorList>
    </citation>
    <scope>NUCLEOTIDE SEQUENCE</scope>
    <source>
        <strain evidence="2">CGMCC 1.12187</strain>
    </source>
</reference>
<dbReference type="EMBL" id="BMEQ01000062">
    <property type="protein sequence ID" value="GGG72481.1"/>
    <property type="molecule type" value="Genomic_DNA"/>
</dbReference>
<sequence>MKVCSNATAGSAGTEGDTEGEGMPLGSADAPADEAGKPVMGSTAKLLALAGTEASAGGATFGF</sequence>
<organism evidence="2 3">
    <name type="scientific">Kocuria dechangensis</name>
    <dbReference type="NCBI Taxonomy" id="1176249"/>
    <lineage>
        <taxon>Bacteria</taxon>
        <taxon>Bacillati</taxon>
        <taxon>Actinomycetota</taxon>
        <taxon>Actinomycetes</taxon>
        <taxon>Micrococcales</taxon>
        <taxon>Micrococcaceae</taxon>
        <taxon>Kocuria</taxon>
    </lineage>
</organism>
<feature type="compositionally biased region" description="Polar residues" evidence="1">
    <location>
        <begin position="1"/>
        <end position="11"/>
    </location>
</feature>
<evidence type="ECO:0000313" key="3">
    <source>
        <dbReference type="Proteomes" id="UP000638848"/>
    </source>
</evidence>
<proteinExistence type="predicted"/>
<gene>
    <name evidence="2" type="ORF">GCM10011374_41520</name>
</gene>
<dbReference type="AlphaFoldDB" id="A0A917M156"/>
<comment type="caution">
    <text evidence="2">The sequence shown here is derived from an EMBL/GenBank/DDBJ whole genome shotgun (WGS) entry which is preliminary data.</text>
</comment>
<keyword evidence="3" id="KW-1185">Reference proteome</keyword>
<evidence type="ECO:0000313" key="2">
    <source>
        <dbReference type="EMBL" id="GGG72481.1"/>
    </source>
</evidence>
<accession>A0A917M156</accession>
<reference evidence="2" key="2">
    <citation type="submission" date="2020-09" db="EMBL/GenBank/DDBJ databases">
        <authorList>
            <person name="Sun Q."/>
            <person name="Zhou Y."/>
        </authorList>
    </citation>
    <scope>NUCLEOTIDE SEQUENCE</scope>
    <source>
        <strain evidence="2">CGMCC 1.12187</strain>
    </source>
</reference>
<feature type="region of interest" description="Disordered" evidence="1">
    <location>
        <begin position="1"/>
        <end position="37"/>
    </location>
</feature>
<protein>
    <submittedName>
        <fullName evidence="2">Uncharacterized protein</fullName>
    </submittedName>
</protein>